<accession>A0A2U8E5W1</accession>
<sequence length="358" mass="39152">MNEQDKIISEASSWAVRVEAGLSGADQDAFLDWFTADPRHAEEYDRQRANWSRLDILADWRPEHSTRPNRDLLAPRRETLWGWLRKHRRMITGASLGLAGAAACAVLLMVGIFQPTATPPLATPGSAVYAAKDAISTIEQTKLDDGTIVELNRGASITVTYTATERHVKLNHGEVNFNVAKDPSRPFIVNIDGVNVRALGTSFNVRRGGDAVEVLVTSGLVRVDANDGEPAAPSGGQPATQEDSLVKAGQLAVVSFAAQSPSMSVRTVESDKIENMIAWHPRLIDIAEQPLASVVAEFNRRNAPIRIVIADPELAQAEISATLRSDQVENFVRLLEGDSRMKVERDGNQVTLHKKRRG</sequence>
<dbReference type="GO" id="GO:0016989">
    <property type="term" value="F:sigma factor antagonist activity"/>
    <property type="evidence" value="ECO:0007669"/>
    <property type="project" value="TreeGrafter"/>
</dbReference>
<dbReference type="KEGG" id="elut:CKA38_14190"/>
<proteinExistence type="predicted"/>
<dbReference type="InterPro" id="IPR006860">
    <property type="entry name" value="FecR"/>
</dbReference>
<dbReference type="InterPro" id="IPR012373">
    <property type="entry name" value="Ferrdict_sens_TM"/>
</dbReference>
<reference evidence="4 5" key="1">
    <citation type="journal article" date="2018" name="Syst. Appl. Microbiol.">
        <title>Ereboglobus luteus gen. nov. sp. nov. from cockroach guts, and new insights into the oxygen relationship of the genera Opitutus and Didymococcus (Verrucomicrobia: Opitutaceae).</title>
        <authorList>
            <person name="Tegtmeier D."/>
            <person name="Belitz A."/>
            <person name="Radek R."/>
            <person name="Heimerl T."/>
            <person name="Brune A."/>
        </authorList>
    </citation>
    <scope>NUCLEOTIDE SEQUENCE [LARGE SCALE GENOMIC DNA]</scope>
    <source>
        <strain evidence="4 5">Ho45</strain>
    </source>
</reference>
<dbReference type="Pfam" id="PF04773">
    <property type="entry name" value="FecR"/>
    <property type="match status" value="1"/>
</dbReference>
<dbReference type="PIRSF" id="PIRSF018266">
    <property type="entry name" value="FecR"/>
    <property type="match status" value="1"/>
</dbReference>
<protein>
    <recommendedName>
        <fullName evidence="6">FecR protein domain-containing protein</fullName>
    </recommendedName>
</protein>
<gene>
    <name evidence="4" type="ORF">CKA38_14190</name>
</gene>
<dbReference type="PANTHER" id="PTHR30273">
    <property type="entry name" value="PERIPLASMIC SIGNAL SENSOR AND SIGMA FACTOR ACTIVATOR FECR-RELATED"/>
    <property type="match status" value="1"/>
</dbReference>
<evidence type="ECO:0000313" key="4">
    <source>
        <dbReference type="EMBL" id="AWI10247.1"/>
    </source>
</evidence>
<dbReference type="Gene3D" id="3.55.50.30">
    <property type="match status" value="1"/>
</dbReference>
<dbReference type="Proteomes" id="UP000244896">
    <property type="component" value="Chromosome"/>
</dbReference>
<dbReference type="RefSeq" id="WP_108826151.1">
    <property type="nucleotide sequence ID" value="NZ_CP023004.1"/>
</dbReference>
<feature type="domain" description="FecR protein" evidence="2">
    <location>
        <begin position="139"/>
        <end position="222"/>
    </location>
</feature>
<keyword evidence="1" id="KW-0472">Membrane</keyword>
<evidence type="ECO:0000259" key="2">
    <source>
        <dbReference type="Pfam" id="PF04773"/>
    </source>
</evidence>
<evidence type="ECO:0008006" key="6">
    <source>
        <dbReference type="Google" id="ProtNLM"/>
    </source>
</evidence>
<name>A0A2U8E5W1_9BACT</name>
<dbReference type="Gene3D" id="2.60.120.1440">
    <property type="match status" value="1"/>
</dbReference>
<feature type="domain" description="FecR N-terminal" evidence="3">
    <location>
        <begin position="10"/>
        <end position="46"/>
    </location>
</feature>
<dbReference type="EMBL" id="CP023004">
    <property type="protein sequence ID" value="AWI10247.1"/>
    <property type="molecule type" value="Genomic_DNA"/>
</dbReference>
<dbReference type="Pfam" id="PF16220">
    <property type="entry name" value="DUF4880"/>
    <property type="match status" value="1"/>
</dbReference>
<keyword evidence="1" id="KW-0812">Transmembrane</keyword>
<dbReference type="PANTHER" id="PTHR30273:SF2">
    <property type="entry name" value="PROTEIN FECR"/>
    <property type="match status" value="1"/>
</dbReference>
<feature type="transmembrane region" description="Helical" evidence="1">
    <location>
        <begin position="90"/>
        <end position="113"/>
    </location>
</feature>
<dbReference type="OrthoDB" id="186486at2"/>
<dbReference type="InterPro" id="IPR032623">
    <property type="entry name" value="FecR_N"/>
</dbReference>
<dbReference type="AlphaFoldDB" id="A0A2U8E5W1"/>
<evidence type="ECO:0000259" key="3">
    <source>
        <dbReference type="Pfam" id="PF16220"/>
    </source>
</evidence>
<evidence type="ECO:0000313" key="5">
    <source>
        <dbReference type="Proteomes" id="UP000244896"/>
    </source>
</evidence>
<evidence type="ECO:0000256" key="1">
    <source>
        <dbReference type="SAM" id="Phobius"/>
    </source>
</evidence>
<keyword evidence="5" id="KW-1185">Reference proteome</keyword>
<keyword evidence="1" id="KW-1133">Transmembrane helix</keyword>
<organism evidence="4 5">
    <name type="scientific">Ereboglobus luteus</name>
    <dbReference type="NCBI Taxonomy" id="1796921"/>
    <lineage>
        <taxon>Bacteria</taxon>
        <taxon>Pseudomonadati</taxon>
        <taxon>Verrucomicrobiota</taxon>
        <taxon>Opitutia</taxon>
        <taxon>Opitutales</taxon>
        <taxon>Opitutaceae</taxon>
        <taxon>Ereboglobus</taxon>
    </lineage>
</organism>